<evidence type="ECO:0000313" key="1">
    <source>
        <dbReference type="EMBL" id="STD12644.1"/>
    </source>
</evidence>
<accession>A0AA46BQ97</accession>
<dbReference type="EMBL" id="UFYA01000001">
    <property type="protein sequence ID" value="STD15198.1"/>
    <property type="molecule type" value="Genomic_DNA"/>
</dbReference>
<sequence length="386" mass="40083">MVQLDTDHAPGAEARVGGDDAAALEHDHAGGPQRHADALADEVRGDGVLDHADGDQGGAVDARVEDQAGVEVVGRQRCQVGQFGVVVLPDRVDVSGDAAGVVVDFPGADLVVEFVQGGDFGHGGEVVAAEPADLALDATFLVGAVDAWLAVERVEAVVGAEQHPAFVLVAQPVPAVDDLHHGRGEVVVADVTGRDTTQGVEGLDVSLEEGLLPARRVDAVNGLARVRQAVDEHVALGLDAVQDHVDLAEVDLGLRAGGVVLRHHRLHPAPGLQIDLRAPDPDVVPHRRVRQVRGAVLVTQPGQDPRGGVALLARGGQVVEQHLVDGRLVRVQTRCRADRPLAGWGFGRGECLADGAAVHSVFAGELADGQAIDSRVVADVGVQLHS</sequence>
<organism evidence="2 3">
    <name type="scientific">Dermatophilus congolensis</name>
    <dbReference type="NCBI Taxonomy" id="1863"/>
    <lineage>
        <taxon>Bacteria</taxon>
        <taxon>Bacillati</taxon>
        <taxon>Actinomycetota</taxon>
        <taxon>Actinomycetes</taxon>
        <taxon>Micrococcales</taxon>
        <taxon>Dermatophilaceae</taxon>
        <taxon>Dermatophilus</taxon>
    </lineage>
</organism>
<evidence type="ECO:0000313" key="3">
    <source>
        <dbReference type="Proteomes" id="UP000254118"/>
    </source>
</evidence>
<reference evidence="2 3" key="1">
    <citation type="submission" date="2018-06" db="EMBL/GenBank/DDBJ databases">
        <authorList>
            <consortium name="Pathogen Informatics"/>
            <person name="Doyle S."/>
        </authorList>
    </citation>
    <scope>NUCLEOTIDE SEQUENCE [LARGE SCALE GENOMIC DNA]</scope>
    <source>
        <strain evidence="2 3">NCTC7915</strain>
    </source>
</reference>
<proteinExistence type="predicted"/>
<comment type="caution">
    <text evidence="2">The sequence shown here is derived from an EMBL/GenBank/DDBJ whole genome shotgun (WGS) entry which is preliminary data.</text>
</comment>
<dbReference type="AlphaFoldDB" id="A0AA46BQ97"/>
<dbReference type="Proteomes" id="UP000254118">
    <property type="component" value="Unassembled WGS sequence"/>
</dbReference>
<protein>
    <submittedName>
        <fullName evidence="2">Uncharacterized protein</fullName>
    </submittedName>
</protein>
<gene>
    <name evidence="1" type="ORF">NCTC7915_01810</name>
    <name evidence="2" type="ORF">NCTC7915_02263</name>
</gene>
<evidence type="ECO:0000313" key="2">
    <source>
        <dbReference type="EMBL" id="STD15198.1"/>
    </source>
</evidence>
<name>A0AA46BQ97_9MICO</name>
<dbReference type="EMBL" id="UFYA01000001">
    <property type="protein sequence ID" value="STD12644.1"/>
    <property type="molecule type" value="Genomic_DNA"/>
</dbReference>